<dbReference type="NCBIfam" id="NF000642">
    <property type="entry name" value="PRK00024.1"/>
    <property type="match status" value="1"/>
</dbReference>
<dbReference type="CDD" id="cd08071">
    <property type="entry name" value="MPN_DUF2466"/>
    <property type="match status" value="1"/>
</dbReference>
<organism evidence="8 9">
    <name type="scientific">Xylanibacter brevis</name>
    <dbReference type="NCBI Taxonomy" id="83231"/>
    <lineage>
        <taxon>Bacteria</taxon>
        <taxon>Pseudomonadati</taxon>
        <taxon>Bacteroidota</taxon>
        <taxon>Bacteroidia</taxon>
        <taxon>Bacteroidales</taxon>
        <taxon>Prevotellaceae</taxon>
        <taxon>Xylanibacter</taxon>
    </lineage>
</organism>
<keyword evidence="9" id="KW-1185">Reference proteome</keyword>
<comment type="caution">
    <text evidence="8">The sequence shown here is derived from an EMBL/GenBank/DDBJ whole genome shotgun (WGS) entry which is preliminary data.</text>
</comment>
<evidence type="ECO:0000256" key="4">
    <source>
        <dbReference type="ARBA" id="ARBA00022833"/>
    </source>
</evidence>
<keyword evidence="3" id="KW-0378">Hydrolase</keyword>
<accession>A0ABS9CIV5</accession>
<dbReference type="PANTHER" id="PTHR30471:SF3">
    <property type="entry name" value="UPF0758 PROTEIN YEES-RELATED"/>
    <property type="match status" value="1"/>
</dbReference>
<dbReference type="NCBIfam" id="TIGR00608">
    <property type="entry name" value="radc"/>
    <property type="match status" value="1"/>
</dbReference>
<evidence type="ECO:0000256" key="6">
    <source>
        <dbReference type="RuleBase" id="RU003797"/>
    </source>
</evidence>
<dbReference type="Proteomes" id="UP001200470">
    <property type="component" value="Unassembled WGS sequence"/>
</dbReference>
<proteinExistence type="inferred from homology"/>
<gene>
    <name evidence="8" type="primary">radC</name>
    <name evidence="8" type="ORF">I6E12_06845</name>
</gene>
<evidence type="ECO:0000256" key="1">
    <source>
        <dbReference type="ARBA" id="ARBA00022670"/>
    </source>
</evidence>
<dbReference type="InterPro" id="IPR001405">
    <property type="entry name" value="UPF0758"/>
</dbReference>
<name>A0ABS9CIV5_9BACT</name>
<evidence type="ECO:0000256" key="5">
    <source>
        <dbReference type="ARBA" id="ARBA00023049"/>
    </source>
</evidence>
<evidence type="ECO:0000256" key="3">
    <source>
        <dbReference type="ARBA" id="ARBA00022801"/>
    </source>
</evidence>
<evidence type="ECO:0000313" key="9">
    <source>
        <dbReference type="Proteomes" id="UP001200470"/>
    </source>
</evidence>
<dbReference type="Pfam" id="PF20582">
    <property type="entry name" value="UPF0758_N"/>
    <property type="match status" value="1"/>
</dbReference>
<evidence type="ECO:0000313" key="8">
    <source>
        <dbReference type="EMBL" id="MCF2563826.1"/>
    </source>
</evidence>
<dbReference type="InterPro" id="IPR037518">
    <property type="entry name" value="MPN"/>
</dbReference>
<keyword evidence="5" id="KW-0482">Metalloprotease</keyword>
<comment type="similarity">
    <text evidence="6">Belongs to the UPF0758 family.</text>
</comment>
<dbReference type="PANTHER" id="PTHR30471">
    <property type="entry name" value="DNA REPAIR PROTEIN RADC"/>
    <property type="match status" value="1"/>
</dbReference>
<dbReference type="InterPro" id="IPR046778">
    <property type="entry name" value="UPF0758_N"/>
</dbReference>
<reference evidence="8 9" key="1">
    <citation type="submission" date="2020-12" db="EMBL/GenBank/DDBJ databases">
        <title>Whole genome sequences of gut porcine anaerobes.</title>
        <authorList>
            <person name="Kubasova T."/>
            <person name="Jahodarova E."/>
            <person name="Rychlik I."/>
        </authorList>
    </citation>
    <scope>NUCLEOTIDE SEQUENCE [LARGE SCALE GENOMIC DNA]</scope>
    <source>
        <strain evidence="8 9">An925</strain>
    </source>
</reference>
<dbReference type="SUPFAM" id="SSF102712">
    <property type="entry name" value="JAB1/MPN domain"/>
    <property type="match status" value="1"/>
</dbReference>
<keyword evidence="2" id="KW-0479">Metal-binding</keyword>
<dbReference type="Pfam" id="PF04002">
    <property type="entry name" value="RadC"/>
    <property type="match status" value="1"/>
</dbReference>
<dbReference type="PROSITE" id="PS50249">
    <property type="entry name" value="MPN"/>
    <property type="match status" value="1"/>
</dbReference>
<dbReference type="EMBL" id="JADYTN010000012">
    <property type="protein sequence ID" value="MCF2563826.1"/>
    <property type="molecule type" value="Genomic_DNA"/>
</dbReference>
<dbReference type="Gene3D" id="3.40.140.10">
    <property type="entry name" value="Cytidine Deaminase, domain 2"/>
    <property type="match status" value="1"/>
</dbReference>
<dbReference type="RefSeq" id="WP_301638066.1">
    <property type="nucleotide sequence ID" value="NZ_JADYTN010000012.1"/>
</dbReference>
<evidence type="ECO:0000259" key="7">
    <source>
        <dbReference type="PROSITE" id="PS50249"/>
    </source>
</evidence>
<dbReference type="InterPro" id="IPR025657">
    <property type="entry name" value="RadC_JAB"/>
</dbReference>
<protein>
    <submittedName>
        <fullName evidence="8">DNA repair protein RadC</fullName>
    </submittedName>
</protein>
<feature type="domain" description="MPN" evidence="7">
    <location>
        <begin position="106"/>
        <end position="228"/>
    </location>
</feature>
<sequence>MDKLSITQWAEDDRPREKLMRLGPEALSNAELMAILIGSGTPEESAVDLMKRVLNDCNNNLNTLGKRSISQLMEYKGVGPAKAVTIMAACELGKRRQMEKAEVRPKLDSAEAIYQYMHPKMQDLDVEEAWALLMNQNFNLLKAVRLSHGGISETAVDVRIILKEALLANATIVAICHNHPSNNHRPSSNDDRLTELVRKACQTMRIFMLDHIIITDGRYYSYREEGRLS</sequence>
<keyword evidence="1" id="KW-0645">Protease</keyword>
<keyword evidence="4" id="KW-0862">Zinc</keyword>
<evidence type="ECO:0000256" key="2">
    <source>
        <dbReference type="ARBA" id="ARBA00022723"/>
    </source>
</evidence>